<dbReference type="AlphaFoldDB" id="A0A1M3TEY6"/>
<sequence length="81" mass="8948">MSTTGRPDSRRSYAGSVVCVRAKVCVSLWECLRVARTMLSKSSSSFLIRNLPHMTVTTEDEKVINVSKTVSSLSMRLIGPK</sequence>
<evidence type="ECO:0000313" key="2">
    <source>
        <dbReference type="Proteomes" id="UP000184063"/>
    </source>
</evidence>
<reference evidence="2" key="1">
    <citation type="journal article" date="2017" name="Genome Biol.">
        <title>Comparative genomics reveals high biological diversity and specific adaptations in the industrially and medically important fungal genus Aspergillus.</title>
        <authorList>
            <person name="de Vries R.P."/>
            <person name="Riley R."/>
            <person name="Wiebenga A."/>
            <person name="Aguilar-Osorio G."/>
            <person name="Amillis S."/>
            <person name="Uchima C.A."/>
            <person name="Anderluh G."/>
            <person name="Asadollahi M."/>
            <person name="Askin M."/>
            <person name="Barry K."/>
            <person name="Battaglia E."/>
            <person name="Bayram O."/>
            <person name="Benocci T."/>
            <person name="Braus-Stromeyer S.A."/>
            <person name="Caldana C."/>
            <person name="Canovas D."/>
            <person name="Cerqueira G.C."/>
            <person name="Chen F."/>
            <person name="Chen W."/>
            <person name="Choi C."/>
            <person name="Clum A."/>
            <person name="Dos Santos R.A."/>
            <person name="Damasio A.R."/>
            <person name="Diallinas G."/>
            <person name="Emri T."/>
            <person name="Fekete E."/>
            <person name="Flipphi M."/>
            <person name="Freyberg S."/>
            <person name="Gallo A."/>
            <person name="Gournas C."/>
            <person name="Habgood R."/>
            <person name="Hainaut M."/>
            <person name="Harispe M.L."/>
            <person name="Henrissat B."/>
            <person name="Hilden K.S."/>
            <person name="Hope R."/>
            <person name="Hossain A."/>
            <person name="Karabika E."/>
            <person name="Karaffa L."/>
            <person name="Karanyi Z."/>
            <person name="Krasevec N."/>
            <person name="Kuo A."/>
            <person name="Kusch H."/>
            <person name="LaButti K."/>
            <person name="Lagendijk E.L."/>
            <person name="Lapidus A."/>
            <person name="Levasseur A."/>
            <person name="Lindquist E."/>
            <person name="Lipzen A."/>
            <person name="Logrieco A.F."/>
            <person name="MacCabe A."/>
            <person name="Maekelae M.R."/>
            <person name="Malavazi I."/>
            <person name="Melin P."/>
            <person name="Meyer V."/>
            <person name="Mielnichuk N."/>
            <person name="Miskei M."/>
            <person name="Molnar A.P."/>
            <person name="Mule G."/>
            <person name="Ngan C.Y."/>
            <person name="Orejas M."/>
            <person name="Orosz E."/>
            <person name="Ouedraogo J.P."/>
            <person name="Overkamp K.M."/>
            <person name="Park H.-S."/>
            <person name="Perrone G."/>
            <person name="Piumi F."/>
            <person name="Punt P.J."/>
            <person name="Ram A.F."/>
            <person name="Ramon A."/>
            <person name="Rauscher S."/>
            <person name="Record E."/>
            <person name="Riano-Pachon D.M."/>
            <person name="Robert V."/>
            <person name="Roehrig J."/>
            <person name="Ruller R."/>
            <person name="Salamov A."/>
            <person name="Salih N.S."/>
            <person name="Samson R.A."/>
            <person name="Sandor E."/>
            <person name="Sanguinetti M."/>
            <person name="Schuetze T."/>
            <person name="Sepcic K."/>
            <person name="Shelest E."/>
            <person name="Sherlock G."/>
            <person name="Sophianopoulou V."/>
            <person name="Squina F.M."/>
            <person name="Sun H."/>
            <person name="Susca A."/>
            <person name="Todd R.B."/>
            <person name="Tsang A."/>
            <person name="Unkles S.E."/>
            <person name="van de Wiele N."/>
            <person name="van Rossen-Uffink D."/>
            <person name="Oliveira J.V."/>
            <person name="Vesth T.C."/>
            <person name="Visser J."/>
            <person name="Yu J.-H."/>
            <person name="Zhou M."/>
            <person name="Andersen M.R."/>
            <person name="Archer D.B."/>
            <person name="Baker S.E."/>
            <person name="Benoit I."/>
            <person name="Brakhage A.A."/>
            <person name="Braus G.H."/>
            <person name="Fischer R."/>
            <person name="Frisvad J.C."/>
            <person name="Goldman G.H."/>
            <person name="Houbraken J."/>
            <person name="Oakley B."/>
            <person name="Pocsi I."/>
            <person name="Scazzocchio C."/>
            <person name="Seiboth B."/>
            <person name="vanKuyk P.A."/>
            <person name="Wortman J."/>
            <person name="Dyer P.S."/>
            <person name="Grigoriev I.V."/>
        </authorList>
    </citation>
    <scope>NUCLEOTIDE SEQUENCE [LARGE SCALE GENOMIC DNA]</scope>
    <source>
        <strain evidence="2">CBS 106.47</strain>
    </source>
</reference>
<accession>A0A1M3TEY6</accession>
<dbReference type="VEuPathDB" id="FungiDB:ASPFODRAFT_47895"/>
<gene>
    <name evidence="1" type="ORF">ASPFODRAFT_47895</name>
</gene>
<dbReference type="EMBL" id="KV878243">
    <property type="protein sequence ID" value="OJZ85334.1"/>
    <property type="molecule type" value="Genomic_DNA"/>
</dbReference>
<organism evidence="1 2">
    <name type="scientific">Aspergillus luchuensis (strain CBS 106.47)</name>
    <dbReference type="NCBI Taxonomy" id="1137211"/>
    <lineage>
        <taxon>Eukaryota</taxon>
        <taxon>Fungi</taxon>
        <taxon>Dikarya</taxon>
        <taxon>Ascomycota</taxon>
        <taxon>Pezizomycotina</taxon>
        <taxon>Eurotiomycetes</taxon>
        <taxon>Eurotiomycetidae</taxon>
        <taxon>Eurotiales</taxon>
        <taxon>Aspergillaceae</taxon>
        <taxon>Aspergillus</taxon>
        <taxon>Aspergillus subgen. Circumdati</taxon>
    </lineage>
</organism>
<evidence type="ECO:0000313" key="1">
    <source>
        <dbReference type="EMBL" id="OJZ85334.1"/>
    </source>
</evidence>
<dbReference type="Proteomes" id="UP000184063">
    <property type="component" value="Unassembled WGS sequence"/>
</dbReference>
<proteinExistence type="predicted"/>
<name>A0A1M3TEY6_ASPLC</name>
<protein>
    <submittedName>
        <fullName evidence="1">Uncharacterized protein</fullName>
    </submittedName>
</protein>